<dbReference type="GO" id="GO:0008236">
    <property type="term" value="F:serine-type peptidase activity"/>
    <property type="evidence" value="ECO:0007669"/>
    <property type="project" value="InterPro"/>
</dbReference>
<dbReference type="Gene3D" id="3.90.226.10">
    <property type="entry name" value="2-enoyl-CoA Hydratase, Chain A, domain 1"/>
    <property type="match status" value="2"/>
</dbReference>
<feature type="domain" description="Tail specific protease" evidence="3">
    <location>
        <begin position="189"/>
        <end position="380"/>
    </location>
</feature>
<gene>
    <name evidence="4" type="ORF">HOP12_04185</name>
</gene>
<dbReference type="GO" id="GO:0004175">
    <property type="term" value="F:endopeptidase activity"/>
    <property type="evidence" value="ECO:0007669"/>
    <property type="project" value="TreeGrafter"/>
</dbReference>
<evidence type="ECO:0000256" key="2">
    <source>
        <dbReference type="SAM" id="SignalP"/>
    </source>
</evidence>
<dbReference type="SMART" id="SM00245">
    <property type="entry name" value="TSPc"/>
    <property type="match status" value="1"/>
</dbReference>
<feature type="signal peptide" evidence="2">
    <location>
        <begin position="1"/>
        <end position="40"/>
    </location>
</feature>
<dbReference type="Pfam" id="PF03572">
    <property type="entry name" value="Peptidase_S41"/>
    <property type="match status" value="1"/>
</dbReference>
<dbReference type="GO" id="GO:0006508">
    <property type="term" value="P:proteolysis"/>
    <property type="evidence" value="ECO:0007669"/>
    <property type="project" value="InterPro"/>
</dbReference>
<accession>A0A849SDA9</accession>
<dbReference type="InterPro" id="IPR029045">
    <property type="entry name" value="ClpP/crotonase-like_dom_sf"/>
</dbReference>
<dbReference type="SUPFAM" id="SSF50156">
    <property type="entry name" value="PDZ domain-like"/>
    <property type="match status" value="1"/>
</dbReference>
<dbReference type="PANTHER" id="PTHR32060:SF22">
    <property type="entry name" value="CARBOXYL-TERMINAL-PROCESSING PEPTIDASE 3, CHLOROPLASTIC"/>
    <property type="match status" value="1"/>
</dbReference>
<name>A0A849SDA9_UNCEI</name>
<sequence length="652" mass="70662">MRSCFIRLGNVRNLSRARPRIGAALLAGAMLATLPFEGHASEGRPPLFERVVHALESRYYDKSFRETRLLQLADSLRPAARAAHSPAEERAVIWSLLSQVPATHLAIISQRTYRRWFAELGNELVATVGMELIEIEGRYYAWNVLEGGPAEHAGVRRWDPVLELDGVAVANSPRLDWRTDDAALGDRLDPPIHALITPIGETVRLSLAGGRSVEIVAAPYSTRLAAAASAHVVRQGGQRVGYFHLWYVHLQGVDAMLEEALSGPLRDADALVLDLRGRGGNAFMIPRLLAVLDGSTSGWQGPIVALIDRQSRSAKDVIAYELKQRGLARLVGENSAGAVIPATFEELGDSTVLMYPAFELPTYTRILELKGGVSPDVRVDRGSPGAPGRDPILDAGIAEASRLASAHRRSGRATRVTPARSSEANGGSPAAGSIASHGELPGPDELRTRIASAYGAVESARPNGVTQRGRVDIPGTPYAGAYESALASDGRFRVSFTLGDLRVAQGFDGDSAWTLEPGSPRRTLEPEMVANTQFSSALLGMLPLEPYTKRLVPDSLAMFDGAPCIRAHGLDAHGTEWQAWFEADTGRLRGTRTRVPTPVGRLWVVTTYRGYQEFDGVWLPTEVLADSGMQQQRIRVDETRFEVAAGTRFDAP</sequence>
<dbReference type="Gene3D" id="3.30.750.44">
    <property type="match status" value="2"/>
</dbReference>
<evidence type="ECO:0000313" key="4">
    <source>
        <dbReference type="EMBL" id="NOT33352.1"/>
    </source>
</evidence>
<dbReference type="SUPFAM" id="SSF52096">
    <property type="entry name" value="ClpP/crotonase"/>
    <property type="match status" value="1"/>
</dbReference>
<feature type="chain" id="PRO_5032671551" description="Tail specific protease domain-containing protein" evidence="2">
    <location>
        <begin position="41"/>
        <end position="652"/>
    </location>
</feature>
<keyword evidence="2" id="KW-0732">Signal</keyword>
<dbReference type="AlphaFoldDB" id="A0A849SDA9"/>
<evidence type="ECO:0000313" key="5">
    <source>
        <dbReference type="Proteomes" id="UP000580839"/>
    </source>
</evidence>
<evidence type="ECO:0000256" key="1">
    <source>
        <dbReference type="SAM" id="MobiDB-lite"/>
    </source>
</evidence>
<dbReference type="PANTHER" id="PTHR32060">
    <property type="entry name" value="TAIL-SPECIFIC PROTEASE"/>
    <property type="match status" value="1"/>
</dbReference>
<protein>
    <recommendedName>
        <fullName evidence="3">Tail specific protease domain-containing protein</fullName>
    </recommendedName>
</protein>
<dbReference type="InterPro" id="IPR005151">
    <property type="entry name" value="Tail-specific_protease"/>
</dbReference>
<evidence type="ECO:0000259" key="3">
    <source>
        <dbReference type="SMART" id="SM00245"/>
    </source>
</evidence>
<dbReference type="EMBL" id="JABFRW010000044">
    <property type="protein sequence ID" value="NOT33352.1"/>
    <property type="molecule type" value="Genomic_DNA"/>
</dbReference>
<comment type="caution">
    <text evidence="4">The sequence shown here is derived from an EMBL/GenBank/DDBJ whole genome shotgun (WGS) entry which is preliminary data.</text>
</comment>
<reference evidence="4 5" key="1">
    <citation type="submission" date="2020-04" db="EMBL/GenBank/DDBJ databases">
        <title>Metagenomic profiling of ammonia- and methane-oxidizing microorganisms in a Dutch drinking water treatment plant.</title>
        <authorList>
            <person name="Poghosyan L."/>
            <person name="Leucker S."/>
        </authorList>
    </citation>
    <scope>NUCLEOTIDE SEQUENCE [LARGE SCALE GENOMIC DNA]</scope>
    <source>
        <strain evidence="4">S-RSF-IL-03</strain>
    </source>
</reference>
<dbReference type="Gene3D" id="2.30.42.10">
    <property type="match status" value="1"/>
</dbReference>
<dbReference type="Proteomes" id="UP000580839">
    <property type="component" value="Unassembled WGS sequence"/>
</dbReference>
<proteinExistence type="predicted"/>
<feature type="region of interest" description="Disordered" evidence="1">
    <location>
        <begin position="404"/>
        <end position="445"/>
    </location>
</feature>
<dbReference type="InterPro" id="IPR036034">
    <property type="entry name" value="PDZ_sf"/>
</dbReference>
<organism evidence="4 5">
    <name type="scientific">Eiseniibacteriota bacterium</name>
    <dbReference type="NCBI Taxonomy" id="2212470"/>
    <lineage>
        <taxon>Bacteria</taxon>
        <taxon>Candidatus Eiseniibacteriota</taxon>
    </lineage>
</organism>